<dbReference type="InterPro" id="IPR020841">
    <property type="entry name" value="PKS_Beta-ketoAc_synthase_dom"/>
</dbReference>
<dbReference type="InterPro" id="IPR050091">
    <property type="entry name" value="PKS_NRPS_Biosynth_Enz"/>
</dbReference>
<dbReference type="Pfam" id="PF22953">
    <property type="entry name" value="SpnB_Rossmann"/>
    <property type="match status" value="1"/>
</dbReference>
<dbReference type="Gene3D" id="3.40.50.720">
    <property type="entry name" value="NAD(P)-binding Rossmann-like Domain"/>
    <property type="match status" value="1"/>
</dbReference>
<dbReference type="InterPro" id="IPR016036">
    <property type="entry name" value="Malonyl_transacylase_ACP-bd"/>
</dbReference>
<dbReference type="CDD" id="cd00833">
    <property type="entry name" value="PKS"/>
    <property type="match status" value="1"/>
</dbReference>
<reference evidence="14 15" key="1">
    <citation type="submission" date="2018-10" db="EMBL/GenBank/DDBJ databases">
        <title>Isolation from soil.</title>
        <authorList>
            <person name="Hu J."/>
        </authorList>
    </citation>
    <scope>NUCLEOTIDE SEQUENCE [LARGE SCALE GENOMIC DNA]</scope>
    <source>
        <strain evidence="14 15">NEAU-Ht49</strain>
    </source>
</reference>
<dbReference type="SUPFAM" id="SSF52151">
    <property type="entry name" value="FabD/lysophospholipase-like"/>
    <property type="match status" value="1"/>
</dbReference>
<evidence type="ECO:0000259" key="13">
    <source>
        <dbReference type="PROSITE" id="PS52019"/>
    </source>
</evidence>
<dbReference type="InterPro" id="IPR036299">
    <property type="entry name" value="Polyketide_synth_docking_sf"/>
</dbReference>
<dbReference type="GO" id="GO:0033068">
    <property type="term" value="P:macrolide biosynthetic process"/>
    <property type="evidence" value="ECO:0007669"/>
    <property type="project" value="UniProtKB-ARBA"/>
</dbReference>
<evidence type="ECO:0000256" key="8">
    <source>
        <dbReference type="ARBA" id="ARBA00023315"/>
    </source>
</evidence>
<dbReference type="CDD" id="cd08956">
    <property type="entry name" value="KR_3_FAS_SDR_x"/>
    <property type="match status" value="1"/>
</dbReference>
<dbReference type="SUPFAM" id="SSF101173">
    <property type="entry name" value="Docking domain B of the erythromycin polyketide synthase (DEBS)"/>
    <property type="match status" value="1"/>
</dbReference>
<dbReference type="GO" id="GO:0006633">
    <property type="term" value="P:fatty acid biosynthetic process"/>
    <property type="evidence" value="ECO:0007669"/>
    <property type="project" value="InterPro"/>
</dbReference>
<evidence type="ECO:0000256" key="1">
    <source>
        <dbReference type="ARBA" id="ARBA00001957"/>
    </source>
</evidence>
<dbReference type="SUPFAM" id="SSF53901">
    <property type="entry name" value="Thiolase-like"/>
    <property type="match status" value="1"/>
</dbReference>
<dbReference type="Pfam" id="PF02801">
    <property type="entry name" value="Ketoacyl-synt_C"/>
    <property type="match status" value="1"/>
</dbReference>
<dbReference type="GO" id="GO:0004312">
    <property type="term" value="F:fatty acid synthase activity"/>
    <property type="evidence" value="ECO:0007669"/>
    <property type="project" value="TreeGrafter"/>
</dbReference>
<feature type="region of interest" description="Disordered" evidence="10">
    <location>
        <begin position="1037"/>
        <end position="1069"/>
    </location>
</feature>
<dbReference type="InterPro" id="IPR001227">
    <property type="entry name" value="Ac_transferase_dom_sf"/>
</dbReference>
<comment type="cofactor">
    <cofactor evidence="1">
        <name>pantetheine 4'-phosphate</name>
        <dbReference type="ChEBI" id="CHEBI:47942"/>
    </cofactor>
</comment>
<dbReference type="FunFam" id="1.10.1200.10:FF:000007">
    <property type="entry name" value="Probable polyketide synthase pks17"/>
    <property type="match status" value="1"/>
</dbReference>
<dbReference type="Gene3D" id="3.10.129.110">
    <property type="entry name" value="Polyketide synthase dehydratase"/>
    <property type="match status" value="1"/>
</dbReference>
<feature type="domain" description="Carrier" evidence="11">
    <location>
        <begin position="1707"/>
        <end position="1782"/>
    </location>
</feature>
<proteinExistence type="predicted"/>
<dbReference type="PANTHER" id="PTHR43775:SF51">
    <property type="entry name" value="INACTIVE PHENOLPHTHIOCEROL SYNTHESIS POLYKETIDE SYNTHASE TYPE I PKS1-RELATED"/>
    <property type="match status" value="1"/>
</dbReference>
<dbReference type="PROSITE" id="PS52004">
    <property type="entry name" value="KS3_2"/>
    <property type="match status" value="1"/>
</dbReference>
<dbReference type="Pfam" id="PF08990">
    <property type="entry name" value="Docking"/>
    <property type="match status" value="1"/>
</dbReference>
<dbReference type="Pfam" id="PF08659">
    <property type="entry name" value="KR"/>
    <property type="match status" value="1"/>
</dbReference>
<comment type="pathway">
    <text evidence="2">Antibiotic biosynthesis.</text>
</comment>
<dbReference type="Gene3D" id="3.40.50.1820">
    <property type="entry name" value="alpha/beta hydrolase"/>
    <property type="match status" value="1"/>
</dbReference>
<dbReference type="InterPro" id="IPR049900">
    <property type="entry name" value="PKS_mFAS_DH"/>
</dbReference>
<dbReference type="PROSITE" id="PS00012">
    <property type="entry name" value="PHOSPHOPANTETHEINE"/>
    <property type="match status" value="1"/>
</dbReference>
<dbReference type="Gene3D" id="1.10.1200.10">
    <property type="entry name" value="ACP-like"/>
    <property type="match status" value="1"/>
</dbReference>
<dbReference type="InterPro" id="IPR016039">
    <property type="entry name" value="Thiolase-like"/>
</dbReference>
<dbReference type="PANTHER" id="PTHR43775">
    <property type="entry name" value="FATTY ACID SYNTHASE"/>
    <property type="match status" value="1"/>
</dbReference>
<accession>A0A3M2M6V7</accession>
<evidence type="ECO:0000256" key="4">
    <source>
        <dbReference type="ARBA" id="ARBA00022553"/>
    </source>
</evidence>
<dbReference type="InterPro" id="IPR049552">
    <property type="entry name" value="PKS_DH_N"/>
</dbReference>
<feature type="region of interest" description="N-terminal hotdog fold" evidence="9">
    <location>
        <begin position="939"/>
        <end position="1064"/>
    </location>
</feature>
<dbReference type="SMART" id="SM00827">
    <property type="entry name" value="PKS_AT"/>
    <property type="match status" value="1"/>
</dbReference>
<dbReference type="Pfam" id="PF16197">
    <property type="entry name" value="KAsynt_C_assoc"/>
    <property type="match status" value="1"/>
</dbReference>
<dbReference type="InterPro" id="IPR014030">
    <property type="entry name" value="Ketoacyl_synth_N"/>
</dbReference>
<feature type="region of interest" description="C-terminal hotdog fold" evidence="9">
    <location>
        <begin position="1081"/>
        <end position="1218"/>
    </location>
</feature>
<dbReference type="InterPro" id="IPR032821">
    <property type="entry name" value="PKS_assoc"/>
</dbReference>
<evidence type="ECO:0000259" key="11">
    <source>
        <dbReference type="PROSITE" id="PS50075"/>
    </source>
</evidence>
<dbReference type="SUPFAM" id="SSF55048">
    <property type="entry name" value="Probable ACP-binding domain of malonyl-CoA ACP transacylase"/>
    <property type="match status" value="1"/>
</dbReference>
<comment type="caution">
    <text evidence="14">The sequence shown here is derived from an EMBL/GenBank/DDBJ whole genome shotgun (WGS) entry which is preliminary data.</text>
</comment>
<feature type="compositionally biased region" description="Low complexity" evidence="10">
    <location>
        <begin position="1058"/>
        <end position="1069"/>
    </location>
</feature>
<protein>
    <submittedName>
        <fullName evidence="14">SDR family NAD(P)-dependent oxidoreductase</fullName>
    </submittedName>
</protein>
<evidence type="ECO:0000256" key="10">
    <source>
        <dbReference type="SAM" id="MobiDB-lite"/>
    </source>
</evidence>
<dbReference type="InterPro" id="IPR013968">
    <property type="entry name" value="PKS_KR"/>
</dbReference>
<feature type="region of interest" description="Disordered" evidence="10">
    <location>
        <begin position="1672"/>
        <end position="1694"/>
    </location>
</feature>
<dbReference type="InterPro" id="IPR042104">
    <property type="entry name" value="PKS_dehydratase_sf"/>
</dbReference>
<dbReference type="FunFam" id="3.40.366.10:FF:000002">
    <property type="entry name" value="Probable polyketide synthase 2"/>
    <property type="match status" value="1"/>
</dbReference>
<evidence type="ECO:0000256" key="7">
    <source>
        <dbReference type="ARBA" id="ARBA00023268"/>
    </source>
</evidence>
<dbReference type="Pfam" id="PF00975">
    <property type="entry name" value="Thioesterase"/>
    <property type="match status" value="1"/>
</dbReference>
<keyword evidence="8" id="KW-0012">Acyltransferase</keyword>
<dbReference type="SMART" id="SM01294">
    <property type="entry name" value="PKS_PP_betabranch"/>
    <property type="match status" value="1"/>
</dbReference>
<dbReference type="OrthoDB" id="4537517at2"/>
<dbReference type="SMART" id="SM00823">
    <property type="entry name" value="PKS_PP"/>
    <property type="match status" value="1"/>
</dbReference>
<evidence type="ECO:0000313" key="14">
    <source>
        <dbReference type="EMBL" id="RMI42828.1"/>
    </source>
</evidence>
<dbReference type="Pfam" id="PF00109">
    <property type="entry name" value="ketoacyl-synt"/>
    <property type="match status" value="1"/>
</dbReference>
<dbReference type="SMART" id="SM00824">
    <property type="entry name" value="PKS_TE"/>
    <property type="match status" value="1"/>
</dbReference>
<dbReference type="InterPro" id="IPR057326">
    <property type="entry name" value="KR_dom"/>
</dbReference>
<dbReference type="Gene3D" id="3.40.366.10">
    <property type="entry name" value="Malonyl-Coenzyme A Acyl Carrier Protein, domain 2"/>
    <property type="match status" value="1"/>
</dbReference>
<dbReference type="RefSeq" id="WP_122195650.1">
    <property type="nucleotide sequence ID" value="NZ_JBHSKC010000019.1"/>
</dbReference>
<dbReference type="FunFam" id="3.40.47.10:FF:000019">
    <property type="entry name" value="Polyketide synthase type I"/>
    <property type="match status" value="1"/>
</dbReference>
<dbReference type="InterPro" id="IPR020807">
    <property type="entry name" value="PKS_DH"/>
</dbReference>
<feature type="active site" description="Proton acceptor; for dehydratase activity" evidence="9">
    <location>
        <position position="971"/>
    </location>
</feature>
<keyword evidence="6" id="KW-0045">Antibiotic biosynthesis</keyword>
<dbReference type="PROSITE" id="PS52019">
    <property type="entry name" value="PKS_MFAS_DH"/>
    <property type="match status" value="1"/>
</dbReference>
<dbReference type="Pfam" id="PF14765">
    <property type="entry name" value="PS-DH"/>
    <property type="match status" value="1"/>
</dbReference>
<dbReference type="Pfam" id="PF00698">
    <property type="entry name" value="Acyl_transf_1"/>
    <property type="match status" value="1"/>
</dbReference>
<dbReference type="SUPFAM" id="SSF47336">
    <property type="entry name" value="ACP-like"/>
    <property type="match status" value="1"/>
</dbReference>
<dbReference type="InterPro" id="IPR014031">
    <property type="entry name" value="Ketoacyl_synth_C"/>
</dbReference>
<dbReference type="InterPro" id="IPR018201">
    <property type="entry name" value="Ketoacyl_synth_AS"/>
</dbReference>
<dbReference type="InterPro" id="IPR009081">
    <property type="entry name" value="PP-bd_ACP"/>
</dbReference>
<dbReference type="InterPro" id="IPR016035">
    <property type="entry name" value="Acyl_Trfase/lysoPLipase"/>
</dbReference>
<dbReference type="SMART" id="SM00826">
    <property type="entry name" value="PKS_DH"/>
    <property type="match status" value="1"/>
</dbReference>
<sequence length="2080" mass="217570">MNEAKLREYLKRVTTDLHRSRLRVRELEERDREPIAVVAMSCRYPGGVRTPEDLWDLVADGVDAVGPFPDDRGWNVDELYDPDPGKPGTSYAREGGFLYDAGRFDAELFGMSPREALAVDPQQRLLLELAWEAFERAGIPPVSLRGSRTGVFTGIMYNDYGSRVRQAPPELEGYVGNGSAPSIASGRVAYTFGLEGPAVTLDTACSSSLVALHWACRALRAGECTLALAGGVTVMSTPVTFIGFSRQGGLAPDGRCKPFSAGADGTGWGEGAGLLLLERLSDARRNGHPVLALVRGSAVNQDGASSGLTAPNGPSQQRVIRQALAEASLAADEVDAVEAHGTGTALGDPIEAQALLATYGRGRPEDRPLWLGALKSNIAHTQAAAGVGGVIKMVLAMRNGTLPRTLHVSAPSTHVDWTAGAVRLLTEPVAWPEPEPDPDPESGTGRPRRAGVSAFGVSGTNAHVILEQAPEPAETETDPSPRTPETDLPAPAPRPWTLSARGEDALRGQALRLLDHVTGDPGLDPDDVAHSLATTRSALGHRAVVLGPGHAEQLKALAVGESTEGLVQGTVRPGETAFLFSGQGAQRARMGRELAVAFPAFAAAWDEAAAHLDPLLDRPLRDAVDDPSGPLDQTAYTQPALFAFEVALYRLVESWGLRPDHLVGHSVGELTAAHVSGVLTLPDACRLVAARAALMQALPPGGAMVAVEASEDEVAALLTDGVGIAAVNGPAATVLSGDEDAVTAIAERLEATGRRVRRLRVSHAFHSPRMDPMLDAFRRAAETVSYSAPDLPVISNVTGAPATGDDLRTPDYWVRHVRAAVRFGDGIANLARDGVTRYLEIGPSAALSPLVEGCVPDRPGGVVAVPALRRDRPEVRSLLTALATLHVTGADVDWDAPFAGRPARRVPLPTYAFQRRRYWLDAGTDTRAVERAGVRPLDHPLLGAELATAEDDGLLLTGRMSTATHPWLAGHAVGDAVLLPGTAFVELAVHAGDRVGGGEIEELTVESPLVLPARGAVRIQVALAAPDASGRRALTIHSHDEDAPDDVPWTRHATGSLLPGDDLPEADPAAAVPAAWPPADAEPVDLDGFYERLADHGFGYGEAFQGLHAAWRNGAEVFAEARLPEGHDTEAGRFGLHPALLDAVLHAAGLGEGGPGGRVLPFSWSGVRLRAGGASAVRARLRPAGDDTVAITLADPSGRPVAEIDALVLRPADAATAGPARHDALYRPEWTPLTVDAARPAPRRWAVVDAAPRAVTTALDAAGIHLENYVDLPALRAAVASGTAAPDIVCVVFDQDEADAERACAAARRALLSAREWLADDRLASSRLLFLTHGATAVHPTDAPDVAQAAVWGLIRSAQSENPGRFALADIDTADASYRTLVAALDLDEPQLAVREGVAHAFRLRRAAPSSSPADRPERAFGDGTVLISGATGALGALTARHLVTAHGVRDLLLVSRRGPAADGMRELVAELAGLGAKATVVACDVADPDALAEVLAAVPADRPLTGVVHAAAALDDGVLGSLTPERLDRVLRPKLVGALNLHDQTQDADLTAFVLYSSLAGTLGAPGQANYAAANAALDALARHRAARSLPAASLAWGLWAEPGGLTAGLDGADLDRMARNGVEPLSAEQGLGLLDTALASGEPVLVPARLVPSAMRASDGTVPAALRSLVRTPPRRRAATGDAPADPSAGFRAKLADAPAEERERLLLDLVRTRVAAVLGHAAPDRVEDEREFPEMGFDSLTAVELRNALGEDLGVRLPATLVFDHPTALALARHLAALTDAPAPAGGTTPAANAPDASDTLAGIFRRACETGRPQEGFELLIAAARVRPMFDDPDAADRPAALVRLSNAPDGGGGARLYCFASCMALAGVHQYARFAAGFRDARAVSALAVPGFAAGESLAGTVDALVDAQVRQVLDDADGAPFAVLGSSAGGWLAHAAAQHLEAAGRPAAAVVLLDTYLPGSGFVANFGFSLIHGMLERDGMFVDMNSDRMSAMGWYLGLFGEWRPERVAAPTLLVQASEALSSTASGTAGKPDDWAATWEFEHSAVRVPGNHFSMMEDHAATTAAAVQEWLQEQI</sequence>
<dbReference type="InterPro" id="IPR015083">
    <property type="entry name" value="NorB/c/GfsB-D-like_docking"/>
</dbReference>
<keyword evidence="15" id="KW-1185">Reference proteome</keyword>
<feature type="active site" description="Proton donor; for dehydratase activity" evidence="9">
    <location>
        <position position="1142"/>
    </location>
</feature>
<dbReference type="InterPro" id="IPR036291">
    <property type="entry name" value="NAD(P)-bd_dom_sf"/>
</dbReference>
<dbReference type="InterPro" id="IPR014043">
    <property type="entry name" value="Acyl_transferase_dom"/>
</dbReference>
<dbReference type="InterPro" id="IPR001031">
    <property type="entry name" value="Thioesterase"/>
</dbReference>
<evidence type="ECO:0000259" key="12">
    <source>
        <dbReference type="PROSITE" id="PS52004"/>
    </source>
</evidence>
<dbReference type="SMART" id="SM00822">
    <property type="entry name" value="PKS_KR"/>
    <property type="match status" value="1"/>
</dbReference>
<feature type="domain" description="Ketosynthase family 3 (KS3)" evidence="12">
    <location>
        <begin position="32"/>
        <end position="468"/>
    </location>
</feature>
<dbReference type="InterPro" id="IPR049551">
    <property type="entry name" value="PKS_DH_C"/>
</dbReference>
<keyword evidence="7" id="KW-0511">Multifunctional enzyme</keyword>
<dbReference type="GO" id="GO:0004315">
    <property type="term" value="F:3-oxoacyl-[acyl-carrier-protein] synthase activity"/>
    <property type="evidence" value="ECO:0007669"/>
    <property type="project" value="InterPro"/>
</dbReference>
<keyword evidence="4" id="KW-0597">Phosphoprotein</keyword>
<dbReference type="GO" id="GO:0031177">
    <property type="term" value="F:phosphopantetheine binding"/>
    <property type="evidence" value="ECO:0007669"/>
    <property type="project" value="InterPro"/>
</dbReference>
<dbReference type="Pfam" id="PF21089">
    <property type="entry name" value="PKS_DH_N"/>
    <property type="match status" value="1"/>
</dbReference>
<dbReference type="Pfam" id="PF00550">
    <property type="entry name" value="PP-binding"/>
    <property type="match status" value="1"/>
</dbReference>
<evidence type="ECO:0000256" key="9">
    <source>
        <dbReference type="PROSITE-ProRule" id="PRU01363"/>
    </source>
</evidence>
<dbReference type="Gene3D" id="3.30.70.3290">
    <property type="match status" value="1"/>
</dbReference>
<dbReference type="InterPro" id="IPR036736">
    <property type="entry name" value="ACP-like_sf"/>
</dbReference>
<dbReference type="InterPro" id="IPR020806">
    <property type="entry name" value="PKS_PP-bd"/>
</dbReference>
<dbReference type="InterPro" id="IPR006162">
    <property type="entry name" value="Ppantetheine_attach_site"/>
</dbReference>
<dbReference type="Proteomes" id="UP000282674">
    <property type="component" value="Unassembled WGS sequence"/>
</dbReference>
<evidence type="ECO:0000256" key="5">
    <source>
        <dbReference type="ARBA" id="ARBA00022679"/>
    </source>
</evidence>
<dbReference type="SUPFAM" id="SSF51735">
    <property type="entry name" value="NAD(P)-binding Rossmann-fold domains"/>
    <property type="match status" value="2"/>
</dbReference>
<dbReference type="Gene3D" id="3.40.47.10">
    <property type="match status" value="1"/>
</dbReference>
<dbReference type="SMART" id="SM00825">
    <property type="entry name" value="PKS_KS"/>
    <property type="match status" value="1"/>
</dbReference>
<keyword evidence="3" id="KW-0596">Phosphopantetheine</keyword>
<dbReference type="InterPro" id="IPR020802">
    <property type="entry name" value="TesA-like"/>
</dbReference>
<evidence type="ECO:0000256" key="2">
    <source>
        <dbReference type="ARBA" id="ARBA00004792"/>
    </source>
</evidence>
<dbReference type="SUPFAM" id="SSF53474">
    <property type="entry name" value="alpha/beta-Hydrolases"/>
    <property type="match status" value="1"/>
</dbReference>
<organism evidence="14 15">
    <name type="scientific">Actinomadura harenae</name>
    <dbReference type="NCBI Taxonomy" id="2483351"/>
    <lineage>
        <taxon>Bacteria</taxon>
        <taxon>Bacillati</taxon>
        <taxon>Actinomycetota</taxon>
        <taxon>Actinomycetes</taxon>
        <taxon>Streptosporangiales</taxon>
        <taxon>Thermomonosporaceae</taxon>
        <taxon>Actinomadura</taxon>
    </lineage>
</organism>
<evidence type="ECO:0000256" key="6">
    <source>
        <dbReference type="ARBA" id="ARBA00023194"/>
    </source>
</evidence>
<feature type="domain" description="PKS/mFAS DH" evidence="13">
    <location>
        <begin position="939"/>
        <end position="1218"/>
    </location>
</feature>
<dbReference type="EMBL" id="RFFG01000030">
    <property type="protein sequence ID" value="RMI42828.1"/>
    <property type="molecule type" value="Genomic_DNA"/>
</dbReference>
<feature type="region of interest" description="Disordered" evidence="10">
    <location>
        <begin position="428"/>
        <end position="498"/>
    </location>
</feature>
<name>A0A3M2M6V7_9ACTN</name>
<dbReference type="PROSITE" id="PS00606">
    <property type="entry name" value="KS3_1"/>
    <property type="match status" value="1"/>
</dbReference>
<dbReference type="InterPro" id="IPR055123">
    <property type="entry name" value="SpnB-like_Rossmann"/>
</dbReference>
<dbReference type="PROSITE" id="PS50075">
    <property type="entry name" value="CARRIER"/>
    <property type="match status" value="1"/>
</dbReference>
<evidence type="ECO:0000256" key="3">
    <source>
        <dbReference type="ARBA" id="ARBA00022450"/>
    </source>
</evidence>
<gene>
    <name evidence="14" type="ORF">EBO15_18510</name>
</gene>
<keyword evidence="5" id="KW-0808">Transferase</keyword>
<evidence type="ECO:0000313" key="15">
    <source>
        <dbReference type="Proteomes" id="UP000282674"/>
    </source>
</evidence>
<dbReference type="InterPro" id="IPR029058">
    <property type="entry name" value="AB_hydrolase_fold"/>
</dbReference>